<evidence type="ECO:0000313" key="2">
    <source>
        <dbReference type="EMBL" id="NOG30594.1"/>
    </source>
</evidence>
<gene>
    <name evidence="2" type="ORF">HLB35_00270</name>
</gene>
<sequence length="316" mass="35259">MSKHDHLPAHLTRSFSGTYRLTGRMAIFDDANTPFQKVRLSDCQGDHIAWLNLTLTAPPEGITHLDHVTATGVKSVTGHFMIQEFRAAASDEIQALTPLQSLPRIYCPVPEAFDQLIATTQSLNSVHLKECLKRVLEQQDRLESFLNAPASLNNHHAYAGGLLQHSLEVANNTVAMLRLNDPAQPRILQETCFVAGLLHDIGKTFTYDSKGKPNAAWKLCHHDDLTLEACAEGFAYLDKQARELSLTLRHMLTAASPGARYGKPAAMALARYLRDADGQSAMADNERRVFKQDTGWGFRRSRHQAFWRPDLNVLPL</sequence>
<dbReference type="Gene3D" id="1.10.3210.40">
    <property type="match status" value="1"/>
</dbReference>
<dbReference type="Proteomes" id="UP000588806">
    <property type="component" value="Unassembled WGS sequence"/>
</dbReference>
<dbReference type="AlphaFoldDB" id="A0A7Y3TV36"/>
<name>A0A7Y3TV36_9GAMM</name>
<evidence type="ECO:0000259" key="1">
    <source>
        <dbReference type="SMART" id="SM00471"/>
    </source>
</evidence>
<keyword evidence="3" id="KW-1185">Reference proteome</keyword>
<dbReference type="InterPro" id="IPR011119">
    <property type="entry name" value="Unchr_helicase_relaxase_TraI"/>
</dbReference>
<dbReference type="InterPro" id="IPR003607">
    <property type="entry name" value="HD/PDEase_dom"/>
</dbReference>
<evidence type="ECO:0000313" key="3">
    <source>
        <dbReference type="Proteomes" id="UP000588806"/>
    </source>
</evidence>
<accession>A0A7Y3TV36</accession>
<reference evidence="2 3" key="2">
    <citation type="submission" date="2020-06" db="EMBL/GenBank/DDBJ databases">
        <title>Halomonas songnenensis sp. nov., a moderately halophilic bacterium isolated from saline and alkaline soils.</title>
        <authorList>
            <person name="Jiang J."/>
            <person name="Pan Y."/>
        </authorList>
    </citation>
    <scope>NUCLEOTIDE SEQUENCE [LARGE SCALE GENOMIC DNA]</scope>
    <source>
        <strain evidence="2 3">TBZ9</strain>
    </source>
</reference>
<dbReference type="Pfam" id="PF07514">
    <property type="entry name" value="TraI_2"/>
    <property type="match status" value="1"/>
</dbReference>
<reference evidence="2 3" key="1">
    <citation type="submission" date="2020-05" db="EMBL/GenBank/DDBJ databases">
        <authorList>
            <person name="Ruan W."/>
            <person name="Jeon C.O."/>
            <person name="Chun B.H."/>
        </authorList>
    </citation>
    <scope>NUCLEOTIDE SEQUENCE [LARGE SCALE GENOMIC DNA]</scope>
    <source>
        <strain evidence="2 3">TBZ9</strain>
    </source>
</reference>
<proteinExistence type="predicted"/>
<dbReference type="CDD" id="cd00077">
    <property type="entry name" value="HDc"/>
    <property type="match status" value="1"/>
</dbReference>
<dbReference type="EMBL" id="JABFHI010000001">
    <property type="protein sequence ID" value="NOG30594.1"/>
    <property type="molecule type" value="Genomic_DNA"/>
</dbReference>
<protein>
    <submittedName>
        <fullName evidence="2">HD domain-containing protein</fullName>
    </submittedName>
</protein>
<dbReference type="SUPFAM" id="SSF109604">
    <property type="entry name" value="HD-domain/PDEase-like"/>
    <property type="match status" value="1"/>
</dbReference>
<organism evidence="2 3">
    <name type="scientific">Vreelandella azerica</name>
    <dbReference type="NCBI Taxonomy" id="2732867"/>
    <lineage>
        <taxon>Bacteria</taxon>
        <taxon>Pseudomonadati</taxon>
        <taxon>Pseudomonadota</taxon>
        <taxon>Gammaproteobacteria</taxon>
        <taxon>Oceanospirillales</taxon>
        <taxon>Halomonadaceae</taxon>
        <taxon>Vreelandella</taxon>
    </lineage>
</organism>
<dbReference type="SMART" id="SM00471">
    <property type="entry name" value="HDc"/>
    <property type="match status" value="1"/>
</dbReference>
<comment type="caution">
    <text evidence="2">The sequence shown here is derived from an EMBL/GenBank/DDBJ whole genome shotgun (WGS) entry which is preliminary data.</text>
</comment>
<dbReference type="RefSeq" id="WP_171701080.1">
    <property type="nucleotide sequence ID" value="NZ_JABFHI010000001.1"/>
</dbReference>
<feature type="domain" description="HD/PDEase" evidence="1">
    <location>
        <begin position="158"/>
        <end position="291"/>
    </location>
</feature>